<keyword evidence="1" id="KW-0812">Transmembrane</keyword>
<reference evidence="2" key="1">
    <citation type="submission" date="2020-07" db="EMBL/GenBank/DDBJ databases">
        <title>Multicomponent nature underlies the extraordinary mechanical properties of spider dragline silk.</title>
        <authorList>
            <person name="Kono N."/>
            <person name="Nakamura H."/>
            <person name="Mori M."/>
            <person name="Yoshida Y."/>
            <person name="Ohtoshi R."/>
            <person name="Malay A.D."/>
            <person name="Moran D.A.P."/>
            <person name="Tomita M."/>
            <person name="Numata K."/>
            <person name="Arakawa K."/>
        </authorList>
    </citation>
    <scope>NUCLEOTIDE SEQUENCE</scope>
</reference>
<keyword evidence="3" id="KW-1185">Reference proteome</keyword>
<dbReference type="EMBL" id="BMAO01006387">
    <property type="protein sequence ID" value="GFR08200.1"/>
    <property type="molecule type" value="Genomic_DNA"/>
</dbReference>
<evidence type="ECO:0000256" key="1">
    <source>
        <dbReference type="SAM" id="Phobius"/>
    </source>
</evidence>
<gene>
    <name evidence="2" type="primary">FMRFaR_0</name>
    <name evidence="2" type="ORF">TNCT_646681</name>
</gene>
<dbReference type="PANTHER" id="PTHR46641:SF2">
    <property type="entry name" value="FMRFAMIDE RECEPTOR"/>
    <property type="match status" value="1"/>
</dbReference>
<keyword evidence="1" id="KW-0472">Membrane</keyword>
<accession>A0A8X6LFR6</accession>
<dbReference type="SUPFAM" id="SSF81321">
    <property type="entry name" value="Family A G protein-coupled receptor-like"/>
    <property type="match status" value="1"/>
</dbReference>
<dbReference type="Proteomes" id="UP000887116">
    <property type="component" value="Unassembled WGS sequence"/>
</dbReference>
<name>A0A8X6LFR6_TRICU</name>
<evidence type="ECO:0000313" key="2">
    <source>
        <dbReference type="EMBL" id="GFR08200.1"/>
    </source>
</evidence>
<proteinExistence type="predicted"/>
<organism evidence="2 3">
    <name type="scientific">Trichonephila clavata</name>
    <name type="common">Joro spider</name>
    <name type="synonym">Nephila clavata</name>
    <dbReference type="NCBI Taxonomy" id="2740835"/>
    <lineage>
        <taxon>Eukaryota</taxon>
        <taxon>Metazoa</taxon>
        <taxon>Ecdysozoa</taxon>
        <taxon>Arthropoda</taxon>
        <taxon>Chelicerata</taxon>
        <taxon>Arachnida</taxon>
        <taxon>Araneae</taxon>
        <taxon>Araneomorphae</taxon>
        <taxon>Entelegynae</taxon>
        <taxon>Araneoidea</taxon>
        <taxon>Nephilidae</taxon>
        <taxon>Trichonephila</taxon>
    </lineage>
</organism>
<protein>
    <submittedName>
        <fullName evidence="2">FMRFamide receptor</fullName>
    </submittedName>
</protein>
<dbReference type="OrthoDB" id="10011262at2759"/>
<dbReference type="AlphaFoldDB" id="A0A8X6LFR6"/>
<comment type="caution">
    <text evidence="2">The sequence shown here is derived from an EMBL/GenBank/DDBJ whole genome shotgun (WGS) entry which is preliminary data.</text>
</comment>
<dbReference type="Gene3D" id="1.20.1070.10">
    <property type="entry name" value="Rhodopsin 7-helix transmembrane proteins"/>
    <property type="match status" value="1"/>
</dbReference>
<sequence>MSMNSSHWIPRKGTLLHDFLNLTEPLQSFDTFPEISTFEFITEGALITTIGLLGVIANIVSLVILSRPQMRSSVNCGLQGLAVFDTLF</sequence>
<keyword evidence="2" id="KW-0675">Receptor</keyword>
<dbReference type="PANTHER" id="PTHR46641">
    <property type="entry name" value="FMRFAMIDE RECEPTOR-RELATED"/>
    <property type="match status" value="1"/>
</dbReference>
<keyword evidence="1" id="KW-1133">Transmembrane helix</keyword>
<evidence type="ECO:0000313" key="3">
    <source>
        <dbReference type="Proteomes" id="UP000887116"/>
    </source>
</evidence>
<dbReference type="InterPro" id="IPR052954">
    <property type="entry name" value="GPCR-Ligand_Int"/>
</dbReference>
<feature type="transmembrane region" description="Helical" evidence="1">
    <location>
        <begin position="45"/>
        <end position="65"/>
    </location>
</feature>